<evidence type="ECO:0000259" key="2">
    <source>
        <dbReference type="PROSITE" id="PS51736"/>
    </source>
</evidence>
<dbReference type="RefSeq" id="WP_117624400.1">
    <property type="nucleotide sequence ID" value="NZ_CAUFPL010000133.1"/>
</dbReference>
<reference evidence="4 5" key="1">
    <citation type="submission" date="2018-08" db="EMBL/GenBank/DDBJ databases">
        <title>A genome reference for cultivated species of the human gut microbiota.</title>
        <authorList>
            <person name="Zou Y."/>
            <person name="Xue W."/>
            <person name="Luo G."/>
        </authorList>
    </citation>
    <scope>NUCLEOTIDE SEQUENCE [LARGE SCALE GENOMIC DNA]</scope>
    <source>
        <strain evidence="4 5">TF05-11AC</strain>
    </source>
</reference>
<dbReference type="PROSITE" id="PS51737">
    <property type="entry name" value="RECOMBINASE_DNA_BIND"/>
    <property type="match status" value="1"/>
</dbReference>
<dbReference type="Gene3D" id="3.40.50.1390">
    <property type="entry name" value="Resolvase, N-terminal catalytic domain"/>
    <property type="match status" value="1"/>
</dbReference>
<gene>
    <name evidence="4" type="ORF">DXC39_32600</name>
</gene>
<dbReference type="Gene3D" id="3.90.1750.20">
    <property type="entry name" value="Putative Large Serine Recombinase, Chain B, Domain 2"/>
    <property type="match status" value="1"/>
</dbReference>
<keyword evidence="1" id="KW-0175">Coiled coil</keyword>
<dbReference type="InterPro" id="IPR038109">
    <property type="entry name" value="DNA_bind_recomb_sf"/>
</dbReference>
<dbReference type="GO" id="GO:0000150">
    <property type="term" value="F:DNA strand exchange activity"/>
    <property type="evidence" value="ECO:0007669"/>
    <property type="project" value="InterPro"/>
</dbReference>
<dbReference type="PANTHER" id="PTHR30461">
    <property type="entry name" value="DNA-INVERTASE FROM LAMBDOID PROPHAGE"/>
    <property type="match status" value="1"/>
</dbReference>
<evidence type="ECO:0000313" key="4">
    <source>
        <dbReference type="EMBL" id="RGL92231.1"/>
    </source>
</evidence>
<dbReference type="Pfam" id="PF00239">
    <property type="entry name" value="Resolvase"/>
    <property type="match status" value="1"/>
</dbReference>
<dbReference type="InterPro" id="IPR050639">
    <property type="entry name" value="SSR_resolvase"/>
</dbReference>
<sequence>MTSWKQCYIRQPNGEGRAEDMRDKIIAEYIRLSSEDCDLDSVSKAESDSIVNQRMVLGAYIKARNEFDQYQILEFCDEGYSGTNFERPAFQKMMLLVKSGGIDCIIVKDLSRLGRSYLDVSAYLELIFPMFGIRLISVNDNFDSKDYEGTTGGMELAFRNMVYGMYSRDISVKVRSALKTRRKSGAYIGGHPFYGYRKDPKDKHHLIVDEEVRPVVKMIFQLSADGWSTMMIAKRLNEEGILCPVEYKKTRGISYSKKLSEEKALWIQSTVRKIIKDERYTGKMVSNVRSSAVIGKNIMKNNARQDWIIVEGTHEPIISQELFDAANIALSSRVKTVNKNTTWKTSGNLFVCGYCGRKLQKSKGKTTHLYCIKSRYKNESSCTRIHENLENIQGTVLQVIKEMERALTDNSVIVKKKKIEDDSKQQNELHQMQQRIQRHKAEKLTLYEEYRDGKISKEQFMEIQKKQATKLEYLENQMNQKVEEMERGREEKKKMQLVCDELKSVSILKEYDADIIGRVVEKVIVYDGGRIELVMKSRDAYEAVFALDCRRGA</sequence>
<dbReference type="AlphaFoldDB" id="A0A3E4TNK8"/>
<evidence type="ECO:0000259" key="3">
    <source>
        <dbReference type="PROSITE" id="PS51737"/>
    </source>
</evidence>
<accession>A0A3E4TNK8</accession>
<feature type="domain" description="Resolvase/invertase-type recombinase catalytic" evidence="2">
    <location>
        <begin position="25"/>
        <end position="185"/>
    </location>
</feature>
<dbReference type="PROSITE" id="PS51736">
    <property type="entry name" value="RECOMBINASES_3"/>
    <property type="match status" value="1"/>
</dbReference>
<dbReference type="InterPro" id="IPR036162">
    <property type="entry name" value="Resolvase-like_N_sf"/>
</dbReference>
<dbReference type="InterPro" id="IPR011109">
    <property type="entry name" value="DNA_bind_recombinase_dom"/>
</dbReference>
<dbReference type="Pfam" id="PF07508">
    <property type="entry name" value="Recombinase"/>
    <property type="match status" value="1"/>
</dbReference>
<dbReference type="InterPro" id="IPR006119">
    <property type="entry name" value="Resolv_N"/>
</dbReference>
<dbReference type="PANTHER" id="PTHR30461:SF23">
    <property type="entry name" value="DNA RECOMBINASE-RELATED"/>
    <property type="match status" value="1"/>
</dbReference>
<feature type="domain" description="Recombinase" evidence="3">
    <location>
        <begin position="193"/>
        <end position="336"/>
    </location>
</feature>
<dbReference type="SMART" id="SM00857">
    <property type="entry name" value="Resolvase"/>
    <property type="match status" value="1"/>
</dbReference>
<dbReference type="EMBL" id="QSSQ01000072">
    <property type="protein sequence ID" value="RGL92231.1"/>
    <property type="molecule type" value="Genomic_DNA"/>
</dbReference>
<dbReference type="SUPFAM" id="SSF53041">
    <property type="entry name" value="Resolvase-like"/>
    <property type="match status" value="1"/>
</dbReference>
<protein>
    <recommendedName>
        <fullName evidence="6">Recombinase</fullName>
    </recommendedName>
</protein>
<evidence type="ECO:0008006" key="6">
    <source>
        <dbReference type="Google" id="ProtNLM"/>
    </source>
</evidence>
<proteinExistence type="predicted"/>
<dbReference type="Proteomes" id="UP000261257">
    <property type="component" value="Unassembled WGS sequence"/>
</dbReference>
<evidence type="ECO:0000256" key="1">
    <source>
        <dbReference type="SAM" id="Coils"/>
    </source>
</evidence>
<organism evidence="4 5">
    <name type="scientific">Hungatella hathewayi</name>
    <dbReference type="NCBI Taxonomy" id="154046"/>
    <lineage>
        <taxon>Bacteria</taxon>
        <taxon>Bacillati</taxon>
        <taxon>Bacillota</taxon>
        <taxon>Clostridia</taxon>
        <taxon>Lachnospirales</taxon>
        <taxon>Lachnospiraceae</taxon>
        <taxon>Hungatella</taxon>
    </lineage>
</organism>
<feature type="coiled-coil region" evidence="1">
    <location>
        <begin position="422"/>
        <end position="495"/>
    </location>
</feature>
<evidence type="ECO:0000313" key="5">
    <source>
        <dbReference type="Proteomes" id="UP000261257"/>
    </source>
</evidence>
<name>A0A3E4TNK8_9FIRM</name>
<comment type="caution">
    <text evidence="4">The sequence shown here is derived from an EMBL/GenBank/DDBJ whole genome shotgun (WGS) entry which is preliminary data.</text>
</comment>
<dbReference type="GO" id="GO:0003677">
    <property type="term" value="F:DNA binding"/>
    <property type="evidence" value="ECO:0007669"/>
    <property type="project" value="InterPro"/>
</dbReference>